<comment type="caution">
    <text evidence="1">The sequence shown here is derived from an EMBL/GenBank/DDBJ whole genome shotgun (WGS) entry which is preliminary data.</text>
</comment>
<keyword evidence="2" id="KW-1185">Reference proteome</keyword>
<reference evidence="1 2" key="1">
    <citation type="submission" date="2016-01" db="EMBL/GenBank/DDBJ databases">
        <title>Streptomyces amritsarensis strain MTCC 11845 genome sequencing and assembly.</title>
        <authorList>
            <person name="Sharma D."/>
            <person name="Nair G.R."/>
            <person name="Kaur G."/>
            <person name="Manhas R.K."/>
            <person name="Mayilraj S."/>
        </authorList>
    </citation>
    <scope>NUCLEOTIDE SEQUENCE [LARGE SCALE GENOMIC DNA]</scope>
    <source>
        <strain evidence="1 2">MTCC 11845</strain>
    </source>
</reference>
<evidence type="ECO:0000313" key="2">
    <source>
        <dbReference type="Proteomes" id="UP000187151"/>
    </source>
</evidence>
<dbReference type="EMBL" id="MQUR01000006">
    <property type="protein sequence ID" value="OLZ72333.1"/>
    <property type="molecule type" value="Genomic_DNA"/>
</dbReference>
<protein>
    <submittedName>
        <fullName evidence="1">Uncharacterized protein</fullName>
    </submittedName>
</protein>
<accession>A0ABX3G913</accession>
<evidence type="ECO:0000313" key="1">
    <source>
        <dbReference type="EMBL" id="OLZ72333.1"/>
    </source>
</evidence>
<proteinExistence type="predicted"/>
<organism evidence="1 2">
    <name type="scientific">Streptomyces amritsarensis</name>
    <dbReference type="NCBI Taxonomy" id="681158"/>
    <lineage>
        <taxon>Bacteria</taxon>
        <taxon>Bacillati</taxon>
        <taxon>Actinomycetota</taxon>
        <taxon>Actinomycetes</taxon>
        <taxon>Kitasatosporales</taxon>
        <taxon>Streptomycetaceae</taxon>
        <taxon>Streptomyces</taxon>
    </lineage>
</organism>
<dbReference type="RefSeq" id="WP_076043298.1">
    <property type="nucleotide sequence ID" value="NZ_MQUR01000006.1"/>
</dbReference>
<name>A0ABX3G913_9ACTN</name>
<dbReference type="Proteomes" id="UP000187151">
    <property type="component" value="Unassembled WGS sequence"/>
</dbReference>
<gene>
    <name evidence="1" type="ORF">AVW11_04335</name>
</gene>
<sequence>MRRRRLRLGLYADEEGLAWVEGLIEAAVGSRSARIVGGTVARTDDDGLDFLAEQWSVEHPGGSGGARQPVELDVHLVCSLRTWRAIRKAVLAALCPEGSAPHTCRVPWTVG</sequence>